<dbReference type="PROSITE" id="PS50297">
    <property type="entry name" value="ANK_REP_REGION"/>
    <property type="match status" value="1"/>
</dbReference>
<evidence type="ECO:0000313" key="3">
    <source>
        <dbReference type="Proteomes" id="UP000649617"/>
    </source>
</evidence>
<accession>A0A812QAJ2</accession>
<name>A0A812QAJ2_SYMPI</name>
<evidence type="ECO:0000256" key="1">
    <source>
        <dbReference type="PROSITE-ProRule" id="PRU00023"/>
    </source>
</evidence>
<feature type="non-terminal residue" evidence="2">
    <location>
        <position position="50"/>
    </location>
</feature>
<keyword evidence="1" id="KW-0040">ANK repeat</keyword>
<dbReference type="InterPro" id="IPR002110">
    <property type="entry name" value="Ankyrin_rpt"/>
</dbReference>
<dbReference type="InterPro" id="IPR036770">
    <property type="entry name" value="Ankyrin_rpt-contain_sf"/>
</dbReference>
<dbReference type="SUPFAM" id="SSF48403">
    <property type="entry name" value="Ankyrin repeat"/>
    <property type="match status" value="1"/>
</dbReference>
<proteinExistence type="predicted"/>
<organism evidence="2 3">
    <name type="scientific">Symbiodinium pilosum</name>
    <name type="common">Dinoflagellate</name>
    <dbReference type="NCBI Taxonomy" id="2952"/>
    <lineage>
        <taxon>Eukaryota</taxon>
        <taxon>Sar</taxon>
        <taxon>Alveolata</taxon>
        <taxon>Dinophyceae</taxon>
        <taxon>Suessiales</taxon>
        <taxon>Symbiodiniaceae</taxon>
        <taxon>Symbiodinium</taxon>
    </lineage>
</organism>
<dbReference type="PROSITE" id="PS50088">
    <property type="entry name" value="ANK_REPEAT"/>
    <property type="match status" value="1"/>
</dbReference>
<dbReference type="EMBL" id="CAJNIZ010015224">
    <property type="protein sequence ID" value="CAE7370922.1"/>
    <property type="molecule type" value="Genomic_DNA"/>
</dbReference>
<dbReference type="Proteomes" id="UP000649617">
    <property type="component" value="Unassembled WGS sequence"/>
</dbReference>
<reference evidence="2" key="1">
    <citation type="submission" date="2021-02" db="EMBL/GenBank/DDBJ databases">
        <authorList>
            <person name="Dougan E. K."/>
            <person name="Rhodes N."/>
            <person name="Thang M."/>
            <person name="Chan C."/>
        </authorList>
    </citation>
    <scope>NUCLEOTIDE SEQUENCE</scope>
</reference>
<protein>
    <submittedName>
        <fullName evidence="2">Uncharacterized protein</fullName>
    </submittedName>
</protein>
<dbReference type="Gene3D" id="1.25.40.20">
    <property type="entry name" value="Ankyrin repeat-containing domain"/>
    <property type="match status" value="1"/>
</dbReference>
<feature type="repeat" description="ANK" evidence="1">
    <location>
        <begin position="28"/>
        <end position="50"/>
    </location>
</feature>
<dbReference type="AlphaFoldDB" id="A0A812QAJ2"/>
<evidence type="ECO:0000313" key="2">
    <source>
        <dbReference type="EMBL" id="CAE7370922.1"/>
    </source>
</evidence>
<keyword evidence="3" id="KW-1185">Reference proteome</keyword>
<feature type="non-terminal residue" evidence="2">
    <location>
        <position position="1"/>
    </location>
</feature>
<gene>
    <name evidence="2" type="ORF">SPIL2461_LOCUS9010</name>
</gene>
<sequence>EDAITQNGVERLEEILGDPQNPEFRLQHGRTGLAVAASKGHLECFSLLLE</sequence>
<comment type="caution">
    <text evidence="2">The sequence shown here is derived from an EMBL/GenBank/DDBJ whole genome shotgun (WGS) entry which is preliminary data.</text>
</comment>